<dbReference type="GO" id="GO:0000271">
    <property type="term" value="P:polysaccharide biosynthetic process"/>
    <property type="evidence" value="ECO:0007669"/>
    <property type="project" value="TreeGrafter"/>
</dbReference>
<organism evidence="4 5">
    <name type="scientific">Microvirga makkahensis</name>
    <dbReference type="NCBI Taxonomy" id="1128670"/>
    <lineage>
        <taxon>Bacteria</taxon>
        <taxon>Pseudomonadati</taxon>
        <taxon>Pseudomonadota</taxon>
        <taxon>Alphaproteobacteria</taxon>
        <taxon>Hyphomicrobiales</taxon>
        <taxon>Methylobacteriaceae</taxon>
        <taxon>Microvirga</taxon>
    </lineage>
</organism>
<sequence>MIPLAVPNLAGNEAKYLEECVESTFVSTVGPFVKRFEDMVAAASGAPFAVATSAGTTALHAGLLTVGVKPGDLVICPAMTFIASANAIAHCGAIPWLMDVSRDTWTLDPQLMREEIVRNASLVEGSLIHTQTGRRVSAIVPVFTLGISADMDSIVAVAREFGLKIVVDAAAGLGTTYKGRRPGELGADLTMFSFNGNKTVTAGGGGAIAGTDEELMRAFRHLTTTARVGADYDHDIVGYNYRMTNLQAAVGCAQMEQLDGFVAAKRRIAATYNHAFRDLTMLSPFPDPAYGQSAAWFSGFYFDSEDGAAKSADVRQILRASGIDARPFWKPMHMQAPYAEAPRSALPVSEYLWDRIVTLPCSTHLSNEDQESVIEAVLTWASTRALQGSRERISA</sequence>
<dbReference type="PANTHER" id="PTHR30244">
    <property type="entry name" value="TRANSAMINASE"/>
    <property type="match status" value="1"/>
</dbReference>
<gene>
    <name evidence="4" type="ORF">GR328_15810</name>
</gene>
<protein>
    <submittedName>
        <fullName evidence="4">Pyridoxal-5'-phosphate-dependent protein</fullName>
    </submittedName>
</protein>
<reference evidence="4 5" key="1">
    <citation type="submission" date="2019-12" db="EMBL/GenBank/DDBJ databases">
        <authorList>
            <person name="Yuan C.-G."/>
        </authorList>
    </citation>
    <scope>NUCLEOTIDE SEQUENCE [LARGE SCALE GENOMIC DNA]</scope>
    <source>
        <strain evidence="4 5">KCTC 23863</strain>
    </source>
</reference>
<dbReference type="RefSeq" id="WP_160885485.1">
    <property type="nucleotide sequence ID" value="NZ_WURB01000011.1"/>
</dbReference>
<evidence type="ECO:0000256" key="3">
    <source>
        <dbReference type="RuleBase" id="RU004508"/>
    </source>
</evidence>
<evidence type="ECO:0000313" key="4">
    <source>
        <dbReference type="EMBL" id="MXQ12900.1"/>
    </source>
</evidence>
<dbReference type="InterPro" id="IPR015424">
    <property type="entry name" value="PyrdxlP-dep_Trfase"/>
</dbReference>
<dbReference type="CDD" id="cd00616">
    <property type="entry name" value="AHBA_syn"/>
    <property type="match status" value="1"/>
</dbReference>
<dbReference type="GO" id="GO:0008483">
    <property type="term" value="F:transaminase activity"/>
    <property type="evidence" value="ECO:0007669"/>
    <property type="project" value="TreeGrafter"/>
</dbReference>
<dbReference type="SUPFAM" id="SSF53383">
    <property type="entry name" value="PLP-dependent transferases"/>
    <property type="match status" value="1"/>
</dbReference>
<proteinExistence type="inferred from homology"/>
<dbReference type="PANTHER" id="PTHR30244:SF30">
    <property type="entry name" value="BLR5990 PROTEIN"/>
    <property type="match status" value="1"/>
</dbReference>
<dbReference type="Pfam" id="PF01041">
    <property type="entry name" value="DegT_DnrJ_EryC1"/>
    <property type="match status" value="1"/>
</dbReference>
<keyword evidence="5" id="KW-1185">Reference proteome</keyword>
<comment type="caution">
    <text evidence="4">The sequence shown here is derived from an EMBL/GenBank/DDBJ whole genome shotgun (WGS) entry which is preliminary data.</text>
</comment>
<dbReference type="EMBL" id="WURB01000011">
    <property type="protein sequence ID" value="MXQ12900.1"/>
    <property type="molecule type" value="Genomic_DNA"/>
</dbReference>
<dbReference type="GO" id="GO:0030170">
    <property type="term" value="F:pyridoxal phosphate binding"/>
    <property type="evidence" value="ECO:0007669"/>
    <property type="project" value="TreeGrafter"/>
</dbReference>
<accession>A0A7X3MTN7</accession>
<feature type="modified residue" description="N6-(pyridoxal phosphate)lysine" evidence="2">
    <location>
        <position position="198"/>
    </location>
</feature>
<keyword evidence="2 3" id="KW-0663">Pyridoxal phosphate</keyword>
<feature type="active site" description="Proton acceptor" evidence="1">
    <location>
        <position position="198"/>
    </location>
</feature>
<dbReference type="Proteomes" id="UP000436483">
    <property type="component" value="Unassembled WGS sequence"/>
</dbReference>
<dbReference type="OrthoDB" id="9768668at2"/>
<evidence type="ECO:0000313" key="5">
    <source>
        <dbReference type="Proteomes" id="UP000436483"/>
    </source>
</evidence>
<evidence type="ECO:0000256" key="1">
    <source>
        <dbReference type="PIRSR" id="PIRSR000390-1"/>
    </source>
</evidence>
<comment type="similarity">
    <text evidence="3">Belongs to the DegT/DnrJ/EryC1 family.</text>
</comment>
<dbReference type="PIRSF" id="PIRSF000390">
    <property type="entry name" value="PLP_StrS"/>
    <property type="match status" value="1"/>
</dbReference>
<evidence type="ECO:0000256" key="2">
    <source>
        <dbReference type="PIRSR" id="PIRSR000390-2"/>
    </source>
</evidence>
<dbReference type="InterPro" id="IPR000653">
    <property type="entry name" value="DegT/StrS_aminotransferase"/>
</dbReference>
<dbReference type="InterPro" id="IPR015421">
    <property type="entry name" value="PyrdxlP-dep_Trfase_major"/>
</dbReference>
<reference evidence="4 5" key="2">
    <citation type="submission" date="2020-01" db="EMBL/GenBank/DDBJ databases">
        <title>Microvirga sp. nov., an arsenate reduction bacterium isolated from Tibet hotspring sediments.</title>
        <authorList>
            <person name="Xian W.-D."/>
            <person name="Li W.-J."/>
        </authorList>
    </citation>
    <scope>NUCLEOTIDE SEQUENCE [LARGE SCALE GENOMIC DNA]</scope>
    <source>
        <strain evidence="4 5">KCTC 23863</strain>
    </source>
</reference>
<name>A0A7X3MTN7_9HYPH</name>
<dbReference type="AlphaFoldDB" id="A0A7X3MTN7"/>
<dbReference type="Gene3D" id="3.40.640.10">
    <property type="entry name" value="Type I PLP-dependent aspartate aminotransferase-like (Major domain)"/>
    <property type="match status" value="1"/>
</dbReference>